<name>A0A4R8SZN7_9PEZI</name>
<dbReference type="Proteomes" id="UP000295604">
    <property type="component" value="Unassembled WGS sequence"/>
</dbReference>
<gene>
    <name evidence="3" type="ORF">C8034_v000286</name>
</gene>
<dbReference type="AlphaFoldDB" id="A0A4R8SZN7"/>
<feature type="region of interest" description="Disordered" evidence="1">
    <location>
        <begin position="231"/>
        <end position="256"/>
    </location>
</feature>
<feature type="signal peptide" evidence="2">
    <location>
        <begin position="1"/>
        <end position="23"/>
    </location>
</feature>
<keyword evidence="4" id="KW-1185">Reference proteome</keyword>
<sequence length="256" mass="26310">MAYIKTAFAIGLLATADVVAGHAAIIGATGDAGGQGMALGVDSSTPRDGTRRNPFQQDSTRFKGEAADTFGETVGAGLNRLESGTKAIMAETGQMLPQISPGGSIDMTLHQVNGDGGGPYDCMINADATGAKWTNINVVTTPPGQNSRNREGAMTDFPLKAAIPAAQTCTGTVAGQSNVCLVRCQNAARAGPFGGIVPVQMAGTTTPAAARRDLMLSMKRSENLLAKMVKRAQSAGPAPEDDPAYLAELRADGEEI</sequence>
<dbReference type="PANTHER" id="PTHR34618:SF4">
    <property type="entry name" value="CAS1"/>
    <property type="match status" value="1"/>
</dbReference>
<feature type="chain" id="PRO_5020498803" description="Cas1 appressorium specific protein" evidence="2">
    <location>
        <begin position="24"/>
        <end position="256"/>
    </location>
</feature>
<organism evidence="3 4">
    <name type="scientific">Colletotrichum sidae</name>
    <dbReference type="NCBI Taxonomy" id="1347389"/>
    <lineage>
        <taxon>Eukaryota</taxon>
        <taxon>Fungi</taxon>
        <taxon>Dikarya</taxon>
        <taxon>Ascomycota</taxon>
        <taxon>Pezizomycotina</taxon>
        <taxon>Sordariomycetes</taxon>
        <taxon>Hypocreomycetidae</taxon>
        <taxon>Glomerellales</taxon>
        <taxon>Glomerellaceae</taxon>
        <taxon>Colletotrichum</taxon>
        <taxon>Colletotrichum orbiculare species complex</taxon>
    </lineage>
</organism>
<proteinExistence type="predicted"/>
<evidence type="ECO:0000256" key="2">
    <source>
        <dbReference type="SAM" id="SignalP"/>
    </source>
</evidence>
<dbReference type="EMBL" id="QAPF01001008">
    <property type="protein sequence ID" value="TEA08883.1"/>
    <property type="molecule type" value="Genomic_DNA"/>
</dbReference>
<protein>
    <recommendedName>
        <fullName evidence="5">Cas1 appressorium specific protein</fullName>
    </recommendedName>
</protein>
<dbReference type="PANTHER" id="PTHR34618">
    <property type="entry name" value="SURFACE PROTEIN MAS1, PUTATIVE-RELATED"/>
    <property type="match status" value="1"/>
</dbReference>
<accession>A0A4R8SZN7</accession>
<dbReference type="InterPro" id="IPR021476">
    <property type="entry name" value="Egh16-like"/>
</dbReference>
<keyword evidence="2" id="KW-0732">Signal</keyword>
<evidence type="ECO:0008006" key="5">
    <source>
        <dbReference type="Google" id="ProtNLM"/>
    </source>
</evidence>
<dbReference type="Pfam" id="PF11327">
    <property type="entry name" value="Egh16-like"/>
    <property type="match status" value="1"/>
</dbReference>
<reference evidence="3 4" key="1">
    <citation type="submission" date="2018-11" db="EMBL/GenBank/DDBJ databases">
        <title>Genome sequence and assembly of Colletotrichum sidae.</title>
        <authorList>
            <person name="Gan P."/>
            <person name="Shirasu K."/>
        </authorList>
    </citation>
    <scope>NUCLEOTIDE SEQUENCE [LARGE SCALE GENOMIC DNA]</scope>
    <source>
        <strain evidence="3 4">CBS 518.97</strain>
    </source>
</reference>
<evidence type="ECO:0000313" key="4">
    <source>
        <dbReference type="Proteomes" id="UP000295604"/>
    </source>
</evidence>
<evidence type="ECO:0000256" key="1">
    <source>
        <dbReference type="SAM" id="MobiDB-lite"/>
    </source>
</evidence>
<comment type="caution">
    <text evidence="3">The sequence shown here is derived from an EMBL/GenBank/DDBJ whole genome shotgun (WGS) entry which is preliminary data.</text>
</comment>
<evidence type="ECO:0000313" key="3">
    <source>
        <dbReference type="EMBL" id="TEA08883.1"/>
    </source>
</evidence>